<gene>
    <name evidence="2" type="ORF">ATEG_04112</name>
</gene>
<feature type="region of interest" description="Disordered" evidence="1">
    <location>
        <begin position="198"/>
        <end position="221"/>
    </location>
</feature>
<protein>
    <submittedName>
        <fullName evidence="2">Uncharacterized protein</fullName>
    </submittedName>
</protein>
<evidence type="ECO:0000256" key="1">
    <source>
        <dbReference type="SAM" id="MobiDB-lite"/>
    </source>
</evidence>
<dbReference type="VEuPathDB" id="FungiDB:ATEG_04112"/>
<dbReference type="OrthoDB" id="3029470at2759"/>
<dbReference type="AlphaFoldDB" id="Q0CQC2"/>
<proteinExistence type="predicted"/>
<dbReference type="Proteomes" id="UP000007963">
    <property type="component" value="Unassembled WGS sequence"/>
</dbReference>
<dbReference type="STRING" id="341663.Q0CQC2"/>
<name>Q0CQC2_ASPTN</name>
<accession>Q0CQC2</accession>
<organism evidence="2 3">
    <name type="scientific">Aspergillus terreus (strain NIH 2624 / FGSC A1156)</name>
    <dbReference type="NCBI Taxonomy" id="341663"/>
    <lineage>
        <taxon>Eukaryota</taxon>
        <taxon>Fungi</taxon>
        <taxon>Dikarya</taxon>
        <taxon>Ascomycota</taxon>
        <taxon>Pezizomycotina</taxon>
        <taxon>Eurotiomycetes</taxon>
        <taxon>Eurotiomycetidae</taxon>
        <taxon>Eurotiales</taxon>
        <taxon>Aspergillaceae</taxon>
        <taxon>Aspergillus</taxon>
        <taxon>Aspergillus subgen. Circumdati</taxon>
    </lineage>
</organism>
<dbReference type="eggNOG" id="ENOG502SJ9Q">
    <property type="taxonomic scope" value="Eukaryota"/>
</dbReference>
<evidence type="ECO:0000313" key="3">
    <source>
        <dbReference type="Proteomes" id="UP000007963"/>
    </source>
</evidence>
<sequence length="438" mass="49292">MDRPTTLHPLVNKGALDYELCANLHNAIWKLAWAGTAPDTCPYPPPTWWEHFNPPDTIASRLNPDLIEFFKRAYYYPDVAGFFYFLNALVPCDRLLDDNDHGSYDQIKAKAAFVPLFDHVSPVCENNYGWVPLEYVYSAYLEMVQEGKVEVLSPNGKWSRQSTHDDFGPFRLYDYTTKDVDKSVCALKRLLDSIDARRSMSDSDAEDTDEAILPWGDPSTLDAPDLRPGTFARDFCSQSAQLSPVKFRYIAPGIRMQSPQELTSSLLHFAPGTPHLLPPPLLLFRADYPSSSHLSPRVEHATNIFSKCLGYPAIPPGLYLSHLDGLNSVFGNGCRLVLPFGIGAAGWARLSDHEGMDVQDWSDDPQPRDVCDDLYQSGYTGCSPHREVQLHKVLNSWADRVEAGDWEIGRDGVCGGIEKFKEADTPEGWKKYWLPPSW</sequence>
<dbReference type="EMBL" id="CH476598">
    <property type="protein sequence ID" value="EAU35914.1"/>
    <property type="molecule type" value="Genomic_DNA"/>
</dbReference>
<dbReference type="RefSeq" id="XP_001213290.1">
    <property type="nucleotide sequence ID" value="XM_001213290.1"/>
</dbReference>
<dbReference type="HOGENOM" id="CLU_024460_0_0_1"/>
<evidence type="ECO:0000313" key="2">
    <source>
        <dbReference type="EMBL" id="EAU35914.1"/>
    </source>
</evidence>
<dbReference type="OMA" id="KWREADT"/>
<dbReference type="GeneID" id="4318666"/>
<reference evidence="3" key="1">
    <citation type="submission" date="2005-09" db="EMBL/GenBank/DDBJ databases">
        <title>Annotation of the Aspergillus terreus NIH2624 genome.</title>
        <authorList>
            <person name="Birren B.W."/>
            <person name="Lander E.S."/>
            <person name="Galagan J.E."/>
            <person name="Nusbaum C."/>
            <person name="Devon K."/>
            <person name="Henn M."/>
            <person name="Ma L.-J."/>
            <person name="Jaffe D.B."/>
            <person name="Butler J."/>
            <person name="Alvarez P."/>
            <person name="Gnerre S."/>
            <person name="Grabherr M."/>
            <person name="Kleber M."/>
            <person name="Mauceli E.W."/>
            <person name="Brockman W."/>
            <person name="Rounsley S."/>
            <person name="Young S.K."/>
            <person name="LaButti K."/>
            <person name="Pushparaj V."/>
            <person name="DeCaprio D."/>
            <person name="Crawford M."/>
            <person name="Koehrsen M."/>
            <person name="Engels R."/>
            <person name="Montgomery P."/>
            <person name="Pearson M."/>
            <person name="Howarth C."/>
            <person name="Larson L."/>
            <person name="Luoma S."/>
            <person name="White J."/>
            <person name="Alvarado L."/>
            <person name="Kodira C.D."/>
            <person name="Zeng Q."/>
            <person name="Oleary S."/>
            <person name="Yandava C."/>
            <person name="Denning D.W."/>
            <person name="Nierman W.C."/>
            <person name="Milne T."/>
            <person name="Madden K."/>
        </authorList>
    </citation>
    <scope>NUCLEOTIDE SEQUENCE [LARGE SCALE GENOMIC DNA]</scope>
    <source>
        <strain evidence="3">NIH 2624 / FGSC A1156</strain>
    </source>
</reference>